<protein>
    <submittedName>
        <fullName evidence="1">Uncharacterized protein</fullName>
    </submittedName>
</protein>
<organism evidence="1 2">
    <name type="scientific">Macrolepiota fuliginosa MF-IS2</name>
    <dbReference type="NCBI Taxonomy" id="1400762"/>
    <lineage>
        <taxon>Eukaryota</taxon>
        <taxon>Fungi</taxon>
        <taxon>Dikarya</taxon>
        <taxon>Basidiomycota</taxon>
        <taxon>Agaricomycotina</taxon>
        <taxon>Agaricomycetes</taxon>
        <taxon>Agaricomycetidae</taxon>
        <taxon>Agaricales</taxon>
        <taxon>Agaricineae</taxon>
        <taxon>Agaricaceae</taxon>
        <taxon>Macrolepiota</taxon>
    </lineage>
</organism>
<proteinExistence type="predicted"/>
<evidence type="ECO:0000313" key="2">
    <source>
        <dbReference type="Proteomes" id="UP000807342"/>
    </source>
</evidence>
<dbReference type="AlphaFoldDB" id="A0A9P6BV37"/>
<comment type="caution">
    <text evidence="1">The sequence shown here is derived from an EMBL/GenBank/DDBJ whole genome shotgun (WGS) entry which is preliminary data.</text>
</comment>
<gene>
    <name evidence="1" type="ORF">P691DRAFT_782892</name>
</gene>
<accession>A0A9P6BV37</accession>
<reference evidence="1" key="1">
    <citation type="submission" date="2020-11" db="EMBL/GenBank/DDBJ databases">
        <authorList>
            <consortium name="DOE Joint Genome Institute"/>
            <person name="Ahrendt S."/>
            <person name="Riley R."/>
            <person name="Andreopoulos W."/>
            <person name="Labutti K."/>
            <person name="Pangilinan J."/>
            <person name="Ruiz-Duenas F.J."/>
            <person name="Barrasa J.M."/>
            <person name="Sanchez-Garcia M."/>
            <person name="Camarero S."/>
            <person name="Miyauchi S."/>
            <person name="Serrano A."/>
            <person name="Linde D."/>
            <person name="Babiker R."/>
            <person name="Drula E."/>
            <person name="Ayuso-Fernandez I."/>
            <person name="Pacheco R."/>
            <person name="Padilla G."/>
            <person name="Ferreira P."/>
            <person name="Barriuso J."/>
            <person name="Kellner H."/>
            <person name="Castanera R."/>
            <person name="Alfaro M."/>
            <person name="Ramirez L."/>
            <person name="Pisabarro A.G."/>
            <person name="Kuo A."/>
            <person name="Tritt A."/>
            <person name="Lipzen A."/>
            <person name="He G."/>
            <person name="Yan M."/>
            <person name="Ng V."/>
            <person name="Cullen D."/>
            <person name="Martin F."/>
            <person name="Rosso M.-N."/>
            <person name="Henrissat B."/>
            <person name="Hibbett D."/>
            <person name="Martinez A.T."/>
            <person name="Grigoriev I.V."/>
        </authorList>
    </citation>
    <scope>NUCLEOTIDE SEQUENCE</scope>
    <source>
        <strain evidence="1">MF-IS2</strain>
    </source>
</reference>
<keyword evidence="2" id="KW-1185">Reference proteome</keyword>
<sequence>MFTIAWLYTVVYPDMQPMLGFWNWLVTIDHTLGESGCHSGVVGHFAWDAAHISQSYWLSRSVPGCIQWLFGRHARAYISTELMASTYDKALKRKDYSRNVDKDKDKGVGEEKIIKNKLAKNMLKDGDKAEIGAKGLVFWVGRRLIVAVGNSYLMVHVWVIPVTYHVEFILPVKDLNDQGILDHIMHDTEAEAQKDQAAVVTMGEALAQAIDSGVGVYGVVNDEDGDRTDDTAAKELRNSYLKAFYWASARSFRSRCHSQDGAGWAGLCITSVMAFTPSVCWICQFRTAFELELVYKVLLNMLSKSNNLGRGLQIIVHAYSLDLPQELQLKAGQHIGLLGQMGSNKPTPTVQGLQLAGLIHDNYSCQICWDYGWIQSGLFGLIRQMKLMGYSKMMEYQQGLNKQPQDKDIDG</sequence>
<evidence type="ECO:0000313" key="1">
    <source>
        <dbReference type="EMBL" id="KAF9440242.1"/>
    </source>
</evidence>
<name>A0A9P6BV37_9AGAR</name>
<dbReference type="EMBL" id="MU152714">
    <property type="protein sequence ID" value="KAF9440242.1"/>
    <property type="molecule type" value="Genomic_DNA"/>
</dbReference>
<dbReference type="Proteomes" id="UP000807342">
    <property type="component" value="Unassembled WGS sequence"/>
</dbReference>